<keyword evidence="2 6" id="KW-0812">Transmembrane</keyword>
<evidence type="ECO:0000256" key="2">
    <source>
        <dbReference type="ARBA" id="ARBA00022692"/>
    </source>
</evidence>
<dbReference type="InterPro" id="IPR035952">
    <property type="entry name" value="Rhomboid-like_sf"/>
</dbReference>
<gene>
    <name evidence="9" type="ORF">MM236_18355</name>
</gene>
<dbReference type="InterPro" id="IPR022764">
    <property type="entry name" value="Peptidase_S54_rhomboid_dom"/>
</dbReference>
<dbReference type="SUPFAM" id="SSF144091">
    <property type="entry name" value="Rhomboid-like"/>
    <property type="match status" value="1"/>
</dbReference>
<evidence type="ECO:0000256" key="6">
    <source>
        <dbReference type="SAM" id="Phobius"/>
    </source>
</evidence>
<dbReference type="PANTHER" id="PTHR43066:SF11">
    <property type="entry name" value="PEPTIDASE S54 RHOMBOID DOMAIN-CONTAINING PROTEIN"/>
    <property type="match status" value="1"/>
</dbReference>
<feature type="transmembrane region" description="Helical" evidence="6">
    <location>
        <begin position="82"/>
        <end position="100"/>
    </location>
</feature>
<keyword evidence="9" id="KW-0378">Hydrolase</keyword>
<dbReference type="Pfam" id="PF01694">
    <property type="entry name" value="Rhomboid"/>
    <property type="match status" value="1"/>
</dbReference>
<proteinExistence type="predicted"/>
<comment type="subcellular location">
    <subcellularLocation>
        <location evidence="1">Membrane</location>
        <topology evidence="1">Multi-pass membrane protein</topology>
    </subcellularLocation>
</comment>
<evidence type="ECO:0000313" key="9">
    <source>
        <dbReference type="EMBL" id="MCH7399963.1"/>
    </source>
</evidence>
<keyword evidence="10" id="KW-1185">Reference proteome</keyword>
<evidence type="ECO:0000256" key="1">
    <source>
        <dbReference type="ARBA" id="ARBA00004141"/>
    </source>
</evidence>
<keyword evidence="3 6" id="KW-1133">Transmembrane helix</keyword>
<feature type="transmembrane region" description="Helical" evidence="6">
    <location>
        <begin position="168"/>
        <end position="189"/>
    </location>
</feature>
<evidence type="ECO:0000259" key="8">
    <source>
        <dbReference type="Pfam" id="PF20216"/>
    </source>
</evidence>
<feature type="domain" description="DUF6576" evidence="8">
    <location>
        <begin position="270"/>
        <end position="311"/>
    </location>
</feature>
<feature type="compositionally biased region" description="Polar residues" evidence="5">
    <location>
        <begin position="266"/>
        <end position="277"/>
    </location>
</feature>
<keyword evidence="9" id="KW-0645">Protease</keyword>
<reference evidence="9" key="1">
    <citation type="submission" date="2022-03" db="EMBL/GenBank/DDBJ databases">
        <title>De novo assembled genomes of Belliella spp. (Cyclobacteriaceae) strains.</title>
        <authorList>
            <person name="Szabo A."/>
            <person name="Korponai K."/>
            <person name="Felfoldi T."/>
        </authorList>
    </citation>
    <scope>NUCLEOTIDE SEQUENCE</scope>
    <source>
        <strain evidence="9">DSM 107340</strain>
    </source>
</reference>
<feature type="domain" description="Peptidase S54 rhomboid" evidence="7">
    <location>
        <begin position="69"/>
        <end position="214"/>
    </location>
</feature>
<dbReference type="Gene3D" id="1.20.1540.10">
    <property type="entry name" value="Rhomboid-like"/>
    <property type="match status" value="1"/>
</dbReference>
<protein>
    <submittedName>
        <fullName evidence="9">Rhomboid family intramembrane serine protease</fullName>
    </submittedName>
</protein>
<feature type="transmembrane region" description="Helical" evidence="6">
    <location>
        <begin position="112"/>
        <end position="131"/>
    </location>
</feature>
<accession>A0ABS9UTK0</accession>
<keyword evidence="4 6" id="KW-0472">Membrane</keyword>
<dbReference type="Proteomes" id="UP001165488">
    <property type="component" value="Unassembled WGS sequence"/>
</dbReference>
<feature type="compositionally biased region" description="Basic and acidic residues" evidence="5">
    <location>
        <begin position="255"/>
        <end position="264"/>
    </location>
</feature>
<evidence type="ECO:0000256" key="4">
    <source>
        <dbReference type="ARBA" id="ARBA00023136"/>
    </source>
</evidence>
<dbReference type="GO" id="GO:0008233">
    <property type="term" value="F:peptidase activity"/>
    <property type="evidence" value="ECO:0007669"/>
    <property type="project" value="UniProtKB-KW"/>
</dbReference>
<dbReference type="EMBL" id="JAKZGS010000024">
    <property type="protein sequence ID" value="MCH7399963.1"/>
    <property type="molecule type" value="Genomic_DNA"/>
</dbReference>
<dbReference type="RefSeq" id="WP_241276458.1">
    <property type="nucleotide sequence ID" value="NZ_JAKZGS010000024.1"/>
</dbReference>
<sequence length="311" mass="34807">MYGGFWDNLRNAFKHNNNSLYKLIAINLLAFAGILVLRIVLSFSGASELYKTFLGHLMMPADLVVFITQPWSIFTYMFLHEGIFHIVFNMLFLYWFGLLVNEYLGSKKLASLYILGGLAGAGFYVLMYNISPLFTDVVSASKMLGASAGVYAIVVGAATLSPNTTFRLLLLGDVKIKYIAIFYVVIAFANSAGSNAGGELAHLGGAAMGFVYITQLRNGSDWGKPLQAIWEFFKSVFSSKRKIKVTYRKKSYSPKEETKSRYESKPSISKYSTQGDATQEEIDEILDKIAEKGYEALSKEEKRKLFEFSKK</sequence>
<evidence type="ECO:0000256" key="3">
    <source>
        <dbReference type="ARBA" id="ARBA00022989"/>
    </source>
</evidence>
<dbReference type="GO" id="GO:0006508">
    <property type="term" value="P:proteolysis"/>
    <property type="evidence" value="ECO:0007669"/>
    <property type="project" value="UniProtKB-KW"/>
</dbReference>
<organism evidence="9 10">
    <name type="scientific">Belliella calami</name>
    <dbReference type="NCBI Taxonomy" id="2923436"/>
    <lineage>
        <taxon>Bacteria</taxon>
        <taxon>Pseudomonadati</taxon>
        <taxon>Bacteroidota</taxon>
        <taxon>Cytophagia</taxon>
        <taxon>Cytophagales</taxon>
        <taxon>Cyclobacteriaceae</taxon>
        <taxon>Belliella</taxon>
    </lineage>
</organism>
<evidence type="ECO:0000313" key="10">
    <source>
        <dbReference type="Proteomes" id="UP001165488"/>
    </source>
</evidence>
<comment type="caution">
    <text evidence="9">The sequence shown here is derived from an EMBL/GenBank/DDBJ whole genome shotgun (WGS) entry which is preliminary data.</text>
</comment>
<dbReference type="PANTHER" id="PTHR43066">
    <property type="entry name" value="RHOMBOID-RELATED PROTEIN"/>
    <property type="match status" value="1"/>
</dbReference>
<feature type="transmembrane region" description="Helical" evidence="6">
    <location>
        <begin position="20"/>
        <end position="41"/>
    </location>
</feature>
<dbReference type="Pfam" id="PF20216">
    <property type="entry name" value="DUF6576"/>
    <property type="match status" value="1"/>
</dbReference>
<evidence type="ECO:0000259" key="7">
    <source>
        <dbReference type="Pfam" id="PF01694"/>
    </source>
</evidence>
<evidence type="ECO:0000256" key="5">
    <source>
        <dbReference type="SAM" id="MobiDB-lite"/>
    </source>
</evidence>
<name>A0ABS9UTK0_9BACT</name>
<feature type="transmembrane region" description="Helical" evidence="6">
    <location>
        <begin position="143"/>
        <end position="161"/>
    </location>
</feature>
<dbReference type="InterPro" id="IPR046483">
    <property type="entry name" value="DUF6576"/>
</dbReference>
<feature type="region of interest" description="Disordered" evidence="5">
    <location>
        <begin position="255"/>
        <end position="279"/>
    </location>
</feature>